<name>A0A4C1YI92_EUMVA</name>
<organism evidence="2 3">
    <name type="scientific">Eumeta variegata</name>
    <name type="common">Bagworm moth</name>
    <name type="synonym">Eumeta japonica</name>
    <dbReference type="NCBI Taxonomy" id="151549"/>
    <lineage>
        <taxon>Eukaryota</taxon>
        <taxon>Metazoa</taxon>
        <taxon>Ecdysozoa</taxon>
        <taxon>Arthropoda</taxon>
        <taxon>Hexapoda</taxon>
        <taxon>Insecta</taxon>
        <taxon>Pterygota</taxon>
        <taxon>Neoptera</taxon>
        <taxon>Endopterygota</taxon>
        <taxon>Lepidoptera</taxon>
        <taxon>Glossata</taxon>
        <taxon>Ditrysia</taxon>
        <taxon>Tineoidea</taxon>
        <taxon>Psychidae</taxon>
        <taxon>Oiketicinae</taxon>
        <taxon>Eumeta</taxon>
    </lineage>
</organism>
<keyword evidence="1" id="KW-1133">Transmembrane helix</keyword>
<evidence type="ECO:0000313" key="2">
    <source>
        <dbReference type="EMBL" id="GBP74359.1"/>
    </source>
</evidence>
<gene>
    <name evidence="2" type="ORF">EVAR_51543_1</name>
</gene>
<sequence length="435" mass="49291">MPGGNECLLNNAISEDLQKALRPFNLVTELLLMSKFRIKDNFITPCSRKYYILSLGILVVFLYSYKDIIYWIPYRRCSMIAYTLYPVIYAILTANAVYHSMSAVELVTNMQKINKKLRATGASNLLHHSRKNWCYIVCILLAHGLEALLVIAEFNILSAYTKFLSSVILDLEMLYATFVIDFLSSRMNAWVMVLMNSNARLADTDSNECTIMPLIFGTMKDIFRTFRIHKTLCQCVVLHLYPSVSSIIILIVNLSPLIYLIMLSTTCERFDCGVGRVKKACVDTLDDPNCTKVLPNVATYNVRAKHKNSSENNYSTSEEVASYDRCIAHVIASPQHFSRAASMPECDRSPWRPPAVCRSKLLAGTFKRRRVHALCKAPGVGLSTRRLSKNVLRLCGTHYSKMRACGLFTVDAALPLRLLRLLTTYCIVLLQFELL</sequence>
<proteinExistence type="predicted"/>
<keyword evidence="3" id="KW-1185">Reference proteome</keyword>
<dbReference type="EMBL" id="BGZK01001205">
    <property type="protein sequence ID" value="GBP74359.1"/>
    <property type="molecule type" value="Genomic_DNA"/>
</dbReference>
<reference evidence="2 3" key="1">
    <citation type="journal article" date="2019" name="Commun. Biol.">
        <title>The bagworm genome reveals a unique fibroin gene that provides high tensile strength.</title>
        <authorList>
            <person name="Kono N."/>
            <person name="Nakamura H."/>
            <person name="Ohtoshi R."/>
            <person name="Tomita M."/>
            <person name="Numata K."/>
            <person name="Arakawa K."/>
        </authorList>
    </citation>
    <scope>NUCLEOTIDE SEQUENCE [LARGE SCALE GENOMIC DNA]</scope>
</reference>
<comment type="caution">
    <text evidence="2">The sequence shown here is derived from an EMBL/GenBank/DDBJ whole genome shotgun (WGS) entry which is preliminary data.</text>
</comment>
<dbReference type="AlphaFoldDB" id="A0A4C1YI92"/>
<dbReference type="OrthoDB" id="7414613at2759"/>
<evidence type="ECO:0000256" key="1">
    <source>
        <dbReference type="SAM" id="Phobius"/>
    </source>
</evidence>
<dbReference type="Proteomes" id="UP000299102">
    <property type="component" value="Unassembled WGS sequence"/>
</dbReference>
<evidence type="ECO:0000313" key="3">
    <source>
        <dbReference type="Proteomes" id="UP000299102"/>
    </source>
</evidence>
<keyword evidence="1" id="KW-0812">Transmembrane</keyword>
<protein>
    <recommendedName>
        <fullName evidence="4">Gustatory receptor</fullName>
    </recommendedName>
</protein>
<accession>A0A4C1YI92</accession>
<feature type="transmembrane region" description="Helical" evidence="1">
    <location>
        <begin position="163"/>
        <end position="183"/>
    </location>
</feature>
<evidence type="ECO:0008006" key="4">
    <source>
        <dbReference type="Google" id="ProtNLM"/>
    </source>
</evidence>
<feature type="transmembrane region" description="Helical" evidence="1">
    <location>
        <begin position="84"/>
        <end position="108"/>
    </location>
</feature>
<feature type="transmembrane region" description="Helical" evidence="1">
    <location>
        <begin position="133"/>
        <end position="157"/>
    </location>
</feature>
<feature type="transmembrane region" description="Helical" evidence="1">
    <location>
        <begin position="50"/>
        <end position="72"/>
    </location>
</feature>
<keyword evidence="1" id="KW-0472">Membrane</keyword>
<feature type="transmembrane region" description="Helical" evidence="1">
    <location>
        <begin position="236"/>
        <end position="262"/>
    </location>
</feature>